<evidence type="ECO:0000256" key="2">
    <source>
        <dbReference type="ARBA" id="ARBA00004651"/>
    </source>
</evidence>
<dbReference type="GO" id="GO:0005886">
    <property type="term" value="C:plasma membrane"/>
    <property type="evidence" value="ECO:0007669"/>
    <property type="project" value="UniProtKB-SubCell"/>
</dbReference>
<dbReference type="PROSITE" id="PS50885">
    <property type="entry name" value="HAMP"/>
    <property type="match status" value="1"/>
</dbReference>
<evidence type="ECO:0000256" key="4">
    <source>
        <dbReference type="ARBA" id="ARBA00022475"/>
    </source>
</evidence>
<dbReference type="PANTHER" id="PTHR34220:SF7">
    <property type="entry name" value="SENSOR HISTIDINE KINASE YPDA"/>
    <property type="match status" value="1"/>
</dbReference>
<gene>
    <name evidence="15" type="ORF">FYJ39_01160</name>
</gene>
<dbReference type="PANTHER" id="PTHR34220">
    <property type="entry name" value="SENSOR HISTIDINE KINASE YPDA"/>
    <property type="match status" value="1"/>
</dbReference>
<dbReference type="InterPro" id="IPR004358">
    <property type="entry name" value="Sig_transdc_His_kin-like_C"/>
</dbReference>
<dbReference type="Pfam" id="PF02743">
    <property type="entry name" value="dCache_1"/>
    <property type="match status" value="1"/>
</dbReference>
<comment type="caution">
    <text evidence="15">The sequence shown here is derived from an EMBL/GenBank/DDBJ whole genome shotgun (WGS) entry which is preliminary data.</text>
</comment>
<dbReference type="SUPFAM" id="SSF158472">
    <property type="entry name" value="HAMP domain-like"/>
    <property type="match status" value="1"/>
</dbReference>
<evidence type="ECO:0000256" key="6">
    <source>
        <dbReference type="ARBA" id="ARBA00022679"/>
    </source>
</evidence>
<feature type="domain" description="Histidine kinase" evidence="13">
    <location>
        <begin position="477"/>
        <end position="586"/>
    </location>
</feature>
<evidence type="ECO:0000256" key="10">
    <source>
        <dbReference type="ARBA" id="ARBA00023012"/>
    </source>
</evidence>
<dbReference type="SMART" id="SM00304">
    <property type="entry name" value="HAMP"/>
    <property type="match status" value="1"/>
</dbReference>
<dbReference type="AlphaFoldDB" id="A0A7X2NI78"/>
<evidence type="ECO:0000256" key="8">
    <source>
        <dbReference type="ARBA" id="ARBA00022777"/>
    </source>
</evidence>
<protein>
    <recommendedName>
        <fullName evidence="3">histidine kinase</fullName>
        <ecNumber evidence="3">2.7.13.3</ecNumber>
    </recommendedName>
</protein>
<dbReference type="InterPro" id="IPR003660">
    <property type="entry name" value="HAMP_dom"/>
</dbReference>
<dbReference type="Pfam" id="PF06580">
    <property type="entry name" value="His_kinase"/>
    <property type="match status" value="1"/>
</dbReference>
<evidence type="ECO:0000256" key="3">
    <source>
        <dbReference type="ARBA" id="ARBA00012438"/>
    </source>
</evidence>
<feature type="transmembrane region" description="Helical" evidence="12">
    <location>
        <begin position="296"/>
        <end position="316"/>
    </location>
</feature>
<dbReference type="PRINTS" id="PR00344">
    <property type="entry name" value="BCTRLSENSOR"/>
</dbReference>
<evidence type="ECO:0000256" key="1">
    <source>
        <dbReference type="ARBA" id="ARBA00000085"/>
    </source>
</evidence>
<dbReference type="PROSITE" id="PS50109">
    <property type="entry name" value="HIS_KIN"/>
    <property type="match status" value="1"/>
</dbReference>
<evidence type="ECO:0000256" key="7">
    <source>
        <dbReference type="ARBA" id="ARBA00022692"/>
    </source>
</evidence>
<dbReference type="InterPro" id="IPR005467">
    <property type="entry name" value="His_kinase_dom"/>
</dbReference>
<dbReference type="Pfam" id="PF00672">
    <property type="entry name" value="HAMP"/>
    <property type="match status" value="1"/>
</dbReference>
<keyword evidence="9 12" id="KW-1133">Transmembrane helix</keyword>
<keyword evidence="10" id="KW-0902">Two-component regulatory system</keyword>
<dbReference type="InterPro" id="IPR033479">
    <property type="entry name" value="dCache_1"/>
</dbReference>
<dbReference type="RefSeq" id="WP_154470631.1">
    <property type="nucleotide sequence ID" value="NZ_DBEWUL010000147.1"/>
</dbReference>
<dbReference type="Gene3D" id="6.10.340.10">
    <property type="match status" value="1"/>
</dbReference>
<evidence type="ECO:0000259" key="14">
    <source>
        <dbReference type="PROSITE" id="PS50885"/>
    </source>
</evidence>
<reference evidence="15 16" key="1">
    <citation type="submission" date="2019-08" db="EMBL/GenBank/DDBJ databases">
        <title>In-depth cultivation of the pig gut microbiome towards novel bacterial diversity and tailored functional studies.</title>
        <authorList>
            <person name="Wylensek D."/>
            <person name="Hitch T.C.A."/>
            <person name="Clavel T."/>
        </authorList>
    </citation>
    <scope>NUCLEOTIDE SEQUENCE [LARGE SCALE GENOMIC DNA]</scope>
    <source>
        <strain evidence="15 16">WCA-389-WT-23D1</strain>
    </source>
</reference>
<dbReference type="InterPro" id="IPR010559">
    <property type="entry name" value="Sig_transdc_His_kin_internal"/>
</dbReference>
<dbReference type="Pfam" id="PF02518">
    <property type="entry name" value="HATPase_c"/>
    <property type="match status" value="1"/>
</dbReference>
<evidence type="ECO:0000259" key="13">
    <source>
        <dbReference type="PROSITE" id="PS50109"/>
    </source>
</evidence>
<sequence>MGLTKRNIISQKASIRYIIFIYFTLTALTASVFIGVSLYSRLASQMESAIQEENQILVNQISRYMDSYLRTVMKLSDSLYYGAIKNADLSDHSIASDITLLYDNNKDNIENIALLSKSGQMLEAVPAARLKSGIDVTEENWFQYALEKTENLHFSTPHIQTVFDLGESQYRWVISLSRAVEITQGPYTDQGVLLIDIRYNSLEQLFDGVSLGNGGYVYLISSDGEIIYHPRAQLIDSGIAQENNNRVSSLRDGNYEEVFNGKKRMLTVKTVGYTGWKIVGVTPLDRMALNTIKTRLLIVFIIAFVLFILSIINSYISTRITDPIKELEKAVNEIESGNLEAEVKSGGSYEIQHLGASIQNMARQIRRLMDDVVAEHESKRRSEFDTLQSQINPHFLYNTLDIIVWMIENEKQSQAVKAVTALARFFRISLSRGRSIIPVGDELEHVRNYLMIQHMRYKNKFSYSIEAQEQVMGLASLKLLLQPLVENAIYHGMEFMDGDGEISIRAWMDKGDLYMSVSDNGLGMTREQVGRLFCDADHTPSKRGSGIGVKNVNERIKLYFGGDYGLIIESEPDEGTTVTAHLPAIPYDDLKKEVSNVK</sequence>
<evidence type="ECO:0000256" key="9">
    <source>
        <dbReference type="ARBA" id="ARBA00022989"/>
    </source>
</evidence>
<evidence type="ECO:0000256" key="12">
    <source>
        <dbReference type="SAM" id="Phobius"/>
    </source>
</evidence>
<comment type="catalytic activity">
    <reaction evidence="1">
        <text>ATP + protein L-histidine = ADP + protein N-phospho-L-histidine.</text>
        <dbReference type="EC" id="2.7.13.3"/>
    </reaction>
</comment>
<comment type="subcellular location">
    <subcellularLocation>
        <location evidence="2">Cell membrane</location>
        <topology evidence="2">Multi-pass membrane protein</topology>
    </subcellularLocation>
</comment>
<dbReference type="Gene3D" id="3.30.450.20">
    <property type="entry name" value="PAS domain"/>
    <property type="match status" value="2"/>
</dbReference>
<evidence type="ECO:0000256" key="11">
    <source>
        <dbReference type="ARBA" id="ARBA00023136"/>
    </source>
</evidence>
<dbReference type="InterPro" id="IPR036890">
    <property type="entry name" value="HATPase_C_sf"/>
</dbReference>
<dbReference type="GO" id="GO:0000155">
    <property type="term" value="F:phosphorelay sensor kinase activity"/>
    <property type="evidence" value="ECO:0007669"/>
    <property type="project" value="InterPro"/>
</dbReference>
<keyword evidence="7 12" id="KW-0812">Transmembrane</keyword>
<dbReference type="InterPro" id="IPR050640">
    <property type="entry name" value="Bact_2-comp_sensor_kinase"/>
</dbReference>
<accession>A0A7X2NI78</accession>
<organism evidence="15 16">
    <name type="scientific">Clostridium porci</name>
    <dbReference type="NCBI Taxonomy" id="2605778"/>
    <lineage>
        <taxon>Bacteria</taxon>
        <taxon>Bacillati</taxon>
        <taxon>Bacillota</taxon>
        <taxon>Clostridia</taxon>
        <taxon>Eubacteriales</taxon>
        <taxon>Clostridiaceae</taxon>
        <taxon>Clostridium</taxon>
    </lineage>
</organism>
<feature type="transmembrane region" description="Helical" evidence="12">
    <location>
        <begin position="15"/>
        <end position="39"/>
    </location>
</feature>
<dbReference type="SUPFAM" id="SSF55874">
    <property type="entry name" value="ATPase domain of HSP90 chaperone/DNA topoisomerase II/histidine kinase"/>
    <property type="match status" value="1"/>
</dbReference>
<keyword evidence="11 12" id="KW-0472">Membrane</keyword>
<dbReference type="CDD" id="cd06225">
    <property type="entry name" value="HAMP"/>
    <property type="match status" value="1"/>
</dbReference>
<evidence type="ECO:0000313" key="16">
    <source>
        <dbReference type="Proteomes" id="UP000429958"/>
    </source>
</evidence>
<dbReference type="EC" id="2.7.13.3" evidence="3"/>
<dbReference type="SMART" id="SM00387">
    <property type="entry name" value="HATPase_c"/>
    <property type="match status" value="1"/>
</dbReference>
<keyword evidence="5" id="KW-0597">Phosphoprotein</keyword>
<name>A0A7X2NI78_9CLOT</name>
<evidence type="ECO:0000256" key="5">
    <source>
        <dbReference type="ARBA" id="ARBA00022553"/>
    </source>
</evidence>
<keyword evidence="16" id="KW-1185">Reference proteome</keyword>
<keyword evidence="8 15" id="KW-0418">Kinase</keyword>
<keyword evidence="4" id="KW-1003">Cell membrane</keyword>
<keyword evidence="6" id="KW-0808">Transferase</keyword>
<dbReference type="EMBL" id="VUMD01000001">
    <property type="protein sequence ID" value="MSS35223.1"/>
    <property type="molecule type" value="Genomic_DNA"/>
</dbReference>
<evidence type="ECO:0000313" key="15">
    <source>
        <dbReference type="EMBL" id="MSS35223.1"/>
    </source>
</evidence>
<feature type="domain" description="HAMP" evidence="14">
    <location>
        <begin position="318"/>
        <end position="370"/>
    </location>
</feature>
<dbReference type="CDD" id="cd12912">
    <property type="entry name" value="PDC2_MCP_like"/>
    <property type="match status" value="1"/>
</dbReference>
<dbReference type="Proteomes" id="UP000429958">
    <property type="component" value="Unassembled WGS sequence"/>
</dbReference>
<proteinExistence type="predicted"/>
<dbReference type="InterPro" id="IPR003594">
    <property type="entry name" value="HATPase_dom"/>
</dbReference>
<dbReference type="Gene3D" id="3.30.565.10">
    <property type="entry name" value="Histidine kinase-like ATPase, C-terminal domain"/>
    <property type="match status" value="1"/>
</dbReference>